<feature type="compositionally biased region" description="Low complexity" evidence="6">
    <location>
        <begin position="14"/>
        <end position="28"/>
    </location>
</feature>
<feature type="transmembrane region" description="Helical" evidence="7">
    <location>
        <begin position="231"/>
        <end position="253"/>
    </location>
</feature>
<evidence type="ECO:0000256" key="6">
    <source>
        <dbReference type="SAM" id="MobiDB-lite"/>
    </source>
</evidence>
<feature type="transmembrane region" description="Helical" evidence="7">
    <location>
        <begin position="380"/>
        <end position="400"/>
    </location>
</feature>
<dbReference type="EMBL" id="JBFNQN010000002">
    <property type="protein sequence ID" value="MEW9263634.1"/>
    <property type="molecule type" value="Genomic_DNA"/>
</dbReference>
<feature type="region of interest" description="Disordered" evidence="6">
    <location>
        <begin position="1"/>
        <end position="29"/>
    </location>
</feature>
<proteinExistence type="predicted"/>
<feature type="transmembrane region" description="Helical" evidence="7">
    <location>
        <begin position="319"/>
        <end position="342"/>
    </location>
</feature>
<feature type="transmembrane region" description="Helical" evidence="7">
    <location>
        <begin position="162"/>
        <end position="187"/>
    </location>
</feature>
<comment type="caution">
    <text evidence="9">The sequence shown here is derived from an EMBL/GenBank/DDBJ whole genome shotgun (WGS) entry which is preliminary data.</text>
</comment>
<dbReference type="PROSITE" id="PS50850">
    <property type="entry name" value="MFS"/>
    <property type="match status" value="1"/>
</dbReference>
<feature type="transmembrane region" description="Helical" evidence="7">
    <location>
        <begin position="193"/>
        <end position="210"/>
    </location>
</feature>
<protein>
    <submittedName>
        <fullName evidence="9">MFS transporter</fullName>
    </submittedName>
</protein>
<keyword evidence="2" id="KW-0813">Transport</keyword>
<dbReference type="PANTHER" id="PTHR23501">
    <property type="entry name" value="MAJOR FACILITATOR SUPERFAMILY"/>
    <property type="match status" value="1"/>
</dbReference>
<dbReference type="CDD" id="cd17473">
    <property type="entry name" value="MFS_arabinose_efflux_permease_like"/>
    <property type="match status" value="1"/>
</dbReference>
<feature type="transmembrane region" description="Helical" evidence="7">
    <location>
        <begin position="38"/>
        <end position="60"/>
    </location>
</feature>
<gene>
    <name evidence="9" type="ORF">AB1207_02630</name>
</gene>
<evidence type="ECO:0000256" key="1">
    <source>
        <dbReference type="ARBA" id="ARBA00004429"/>
    </source>
</evidence>
<comment type="subcellular location">
    <subcellularLocation>
        <location evidence="1">Cell inner membrane</location>
        <topology evidence="1">Multi-pass membrane protein</topology>
    </subcellularLocation>
</comment>
<evidence type="ECO:0000256" key="7">
    <source>
        <dbReference type="SAM" id="Phobius"/>
    </source>
</evidence>
<evidence type="ECO:0000256" key="5">
    <source>
        <dbReference type="ARBA" id="ARBA00023136"/>
    </source>
</evidence>
<evidence type="ECO:0000313" key="9">
    <source>
        <dbReference type="EMBL" id="MEW9263634.1"/>
    </source>
</evidence>
<dbReference type="PANTHER" id="PTHR23501:SF191">
    <property type="entry name" value="VACUOLAR BASIC AMINO ACID TRANSPORTER 4"/>
    <property type="match status" value="1"/>
</dbReference>
<sequence>MSASLSHPVPQPDPQSAQASPSSRPAGPLRAGVPQATLLVALSTLSVLGAVLIAPVQPSIARAFAGQPGVDALVPLTLTVPALAIALLAPAAGRVVDRIGRVRVLTGSLVLYALVGTAPLWLDSLPAIVVSRALVGIAEAGIMTCCTTLLGDLFEGQRRHRYFGLQTIATSLSAVVFIAAGGALAAHHWRTPFWLYAVGVVGAVLVPVLLREPVAVQSGPLPRLHRRALRTPLLVTLVGGVVFYTPIVELSFALDRLGVESTATIGGVSAAAAVATCLGAASFTRLVRRGAGSLLPVAFGLAGVGLVVVALAASVPVLLAGAAVASAGTGLLLPALLTWALGGTATDQRGRVTGWWTSALFAGEFVCPLLVLALTGALGGLSAALGVVAALSIVLAAVLLRAGHRQG</sequence>
<evidence type="ECO:0000259" key="8">
    <source>
        <dbReference type="PROSITE" id="PS50850"/>
    </source>
</evidence>
<dbReference type="InterPro" id="IPR020846">
    <property type="entry name" value="MFS_dom"/>
</dbReference>
<reference evidence="9 10" key="1">
    <citation type="submission" date="2024-07" db="EMBL/GenBank/DDBJ databases">
        <authorList>
            <person name="Thanompreechachai J."/>
            <person name="Duangmal K."/>
        </authorList>
    </citation>
    <scope>NUCLEOTIDE SEQUENCE [LARGE SCALE GENOMIC DNA]</scope>
    <source>
        <strain evidence="9 10">KCTC 19886</strain>
    </source>
</reference>
<feature type="transmembrane region" description="Helical" evidence="7">
    <location>
        <begin position="128"/>
        <end position="150"/>
    </location>
</feature>
<keyword evidence="10" id="KW-1185">Reference proteome</keyword>
<evidence type="ECO:0000256" key="4">
    <source>
        <dbReference type="ARBA" id="ARBA00022989"/>
    </source>
</evidence>
<organism evidence="9 10">
    <name type="scientific">Kineococcus endophyticus</name>
    <dbReference type="NCBI Taxonomy" id="1181883"/>
    <lineage>
        <taxon>Bacteria</taxon>
        <taxon>Bacillati</taxon>
        <taxon>Actinomycetota</taxon>
        <taxon>Actinomycetes</taxon>
        <taxon>Kineosporiales</taxon>
        <taxon>Kineosporiaceae</taxon>
        <taxon>Kineococcus</taxon>
    </lineage>
</organism>
<accession>A0ABV3P1Z3</accession>
<dbReference type="InterPro" id="IPR036259">
    <property type="entry name" value="MFS_trans_sf"/>
</dbReference>
<feature type="transmembrane region" description="Helical" evidence="7">
    <location>
        <begin position="354"/>
        <end position="374"/>
    </location>
</feature>
<dbReference type="SUPFAM" id="SSF103473">
    <property type="entry name" value="MFS general substrate transporter"/>
    <property type="match status" value="1"/>
</dbReference>
<name>A0ABV3P1Z3_9ACTN</name>
<feature type="transmembrane region" description="Helical" evidence="7">
    <location>
        <begin position="104"/>
        <end position="122"/>
    </location>
</feature>
<evidence type="ECO:0000256" key="3">
    <source>
        <dbReference type="ARBA" id="ARBA00022692"/>
    </source>
</evidence>
<keyword evidence="4 7" id="KW-1133">Transmembrane helix</keyword>
<keyword evidence="3 7" id="KW-0812">Transmembrane</keyword>
<feature type="transmembrane region" description="Helical" evidence="7">
    <location>
        <begin position="265"/>
        <end position="287"/>
    </location>
</feature>
<dbReference type="Pfam" id="PF07690">
    <property type="entry name" value="MFS_1"/>
    <property type="match status" value="1"/>
</dbReference>
<keyword evidence="5 7" id="KW-0472">Membrane</keyword>
<dbReference type="InterPro" id="IPR011701">
    <property type="entry name" value="MFS"/>
</dbReference>
<evidence type="ECO:0000256" key="2">
    <source>
        <dbReference type="ARBA" id="ARBA00022448"/>
    </source>
</evidence>
<dbReference type="Gene3D" id="1.20.1250.20">
    <property type="entry name" value="MFS general substrate transporter like domains"/>
    <property type="match status" value="1"/>
</dbReference>
<dbReference type="Proteomes" id="UP001555826">
    <property type="component" value="Unassembled WGS sequence"/>
</dbReference>
<feature type="domain" description="Major facilitator superfamily (MFS) profile" evidence="8">
    <location>
        <begin position="35"/>
        <end position="407"/>
    </location>
</feature>
<dbReference type="RefSeq" id="WP_367636240.1">
    <property type="nucleotide sequence ID" value="NZ_JBFNQN010000002.1"/>
</dbReference>
<feature type="transmembrane region" description="Helical" evidence="7">
    <location>
        <begin position="294"/>
        <end position="313"/>
    </location>
</feature>
<feature type="transmembrane region" description="Helical" evidence="7">
    <location>
        <begin position="72"/>
        <end position="92"/>
    </location>
</feature>
<evidence type="ECO:0000313" key="10">
    <source>
        <dbReference type="Proteomes" id="UP001555826"/>
    </source>
</evidence>